<dbReference type="GeneID" id="100891983"/>
<dbReference type="InterPro" id="IPR036179">
    <property type="entry name" value="Ig-like_dom_sf"/>
</dbReference>
<dbReference type="CDD" id="cd00096">
    <property type="entry name" value="Ig"/>
    <property type="match status" value="1"/>
</dbReference>
<feature type="transmembrane region" description="Helical" evidence="7">
    <location>
        <begin position="353"/>
        <end position="376"/>
    </location>
</feature>
<evidence type="ECO:0000313" key="11">
    <source>
        <dbReference type="Proteomes" id="UP000007110"/>
    </source>
</evidence>
<dbReference type="SMART" id="SM00409">
    <property type="entry name" value="IG"/>
    <property type="match status" value="2"/>
</dbReference>
<dbReference type="SUPFAM" id="SSF48726">
    <property type="entry name" value="Immunoglobulin"/>
    <property type="match status" value="3"/>
</dbReference>
<feature type="signal peptide" evidence="8">
    <location>
        <begin position="1"/>
        <end position="29"/>
    </location>
</feature>
<feature type="domain" description="Ig-like" evidence="9">
    <location>
        <begin position="144"/>
        <end position="224"/>
    </location>
</feature>
<dbReference type="GO" id="GO:0005911">
    <property type="term" value="C:cell-cell junction"/>
    <property type="evidence" value="ECO:0000318"/>
    <property type="project" value="GO_Central"/>
</dbReference>
<keyword evidence="11" id="KW-1185">Reference proteome</keyword>
<name>A0A7M7LLG6_STRPU</name>
<feature type="domain" description="Ig-like" evidence="9">
    <location>
        <begin position="30"/>
        <end position="117"/>
    </location>
</feature>
<feature type="region of interest" description="Disordered" evidence="6">
    <location>
        <begin position="629"/>
        <end position="658"/>
    </location>
</feature>
<dbReference type="GO" id="GO:0098609">
    <property type="term" value="P:cell-cell adhesion"/>
    <property type="evidence" value="ECO:0000318"/>
    <property type="project" value="GO_Central"/>
</dbReference>
<evidence type="ECO:0000256" key="7">
    <source>
        <dbReference type="SAM" id="Phobius"/>
    </source>
</evidence>
<organism evidence="10 11">
    <name type="scientific">Strongylocentrotus purpuratus</name>
    <name type="common">Purple sea urchin</name>
    <dbReference type="NCBI Taxonomy" id="7668"/>
    <lineage>
        <taxon>Eukaryota</taxon>
        <taxon>Metazoa</taxon>
        <taxon>Echinodermata</taxon>
        <taxon>Eleutherozoa</taxon>
        <taxon>Echinozoa</taxon>
        <taxon>Echinoidea</taxon>
        <taxon>Euechinoidea</taxon>
        <taxon>Echinacea</taxon>
        <taxon>Camarodonta</taxon>
        <taxon>Echinidea</taxon>
        <taxon>Strongylocentrotidae</taxon>
        <taxon>Strongylocentrotus</taxon>
    </lineage>
</organism>
<accession>A0A7M7LLG6</accession>
<dbReference type="Pfam" id="PF13927">
    <property type="entry name" value="Ig_3"/>
    <property type="match status" value="1"/>
</dbReference>
<reference evidence="11" key="1">
    <citation type="submission" date="2015-02" db="EMBL/GenBank/DDBJ databases">
        <title>Genome sequencing for Strongylocentrotus purpuratus.</title>
        <authorList>
            <person name="Murali S."/>
            <person name="Liu Y."/>
            <person name="Vee V."/>
            <person name="English A."/>
            <person name="Wang M."/>
            <person name="Skinner E."/>
            <person name="Han Y."/>
            <person name="Muzny D.M."/>
            <person name="Worley K.C."/>
            <person name="Gibbs R.A."/>
        </authorList>
    </citation>
    <scope>NUCLEOTIDE SEQUENCE</scope>
</reference>
<dbReference type="Pfam" id="PF08205">
    <property type="entry name" value="C2-set_2"/>
    <property type="match status" value="1"/>
</dbReference>
<feature type="chain" id="PRO_5029456059" description="Ig-like domain-containing protein" evidence="8">
    <location>
        <begin position="30"/>
        <end position="700"/>
    </location>
</feature>
<comment type="subcellular location">
    <subcellularLocation>
        <location evidence="1">Membrane</location>
        <topology evidence="1">Single-pass membrane protein</topology>
    </subcellularLocation>
</comment>
<dbReference type="OMA" id="QSHPMEG"/>
<feature type="compositionally biased region" description="Polar residues" evidence="6">
    <location>
        <begin position="586"/>
        <end position="600"/>
    </location>
</feature>
<dbReference type="PANTHER" id="PTHR45889">
    <property type="entry name" value="IG-LIKE DOMAIN-CONTAINING PROTEIN"/>
    <property type="match status" value="1"/>
</dbReference>
<sequence>MTSRVSMATHMITTALLILCICFFNVGFSQNIVERPRDLTVREGRNVLFRCIIRNLQSNQNVYWFRLSTRRFITVNRMVNSNVPQGNRLSILGNANLGEYFLQIRNVELADAGTYRCGYAVPNLSFTFAGAVLEVQRPPNEGSPMCSVSPNGLNVGDVATITCRSEGGQPPASLAWRLEETVLTELKESRNVLSVVVSAEHNGQEFICDAESPAIDEPRFCSVTLLSIRPDVRVEPPLGIAEVGGRIVFTCIAFGLPEIVRYEWLFNNKPVDDIQRLEVSLDGRTLIINDIKLEDDESPVHCTATTTQGLSGTSGALLRVEDFGTFTVEPTTINATDFNNDTMEGQAGKTSPVVIAIIVIAVIIGQVLIVIIVYVIHRCVNRMMTERKARRRSTSVMRDMNVINPQPARTKATDMEENIYVGGVSIPDRSDIDPETGAPKVFYNSITDSSFDSMGEGVYSQGPTTPHTDIYLGEVGIPLTTPPERPERGRPSLTSPPSPLYSNPTDLDQGIQQPQGRLPHRTEPPTSPSNISESPYGYDEVPFVEAEEEHRRPPPPTSTPPRPPVVVTSPPPNKPPPRVPADQRRSNPQGRVPPQNNQYCGLNPDRPDSRYLSLRHYDEAYSDDLLQQGARLSGEEYSPYDHPVTDHDDDHHVDDDEHHEDYGYVYELPPANSTPDELYDVPPDAEKREYTFMGSNLPPK</sequence>
<dbReference type="InParanoid" id="A0A7M7LLG6"/>
<evidence type="ECO:0000256" key="1">
    <source>
        <dbReference type="ARBA" id="ARBA00004167"/>
    </source>
</evidence>
<dbReference type="RefSeq" id="XP_003727742.2">
    <property type="nucleotide sequence ID" value="XM_003727694.3"/>
</dbReference>
<dbReference type="InterPro" id="IPR003599">
    <property type="entry name" value="Ig_sub"/>
</dbReference>
<keyword evidence="3 7" id="KW-1133">Transmembrane helix</keyword>
<keyword evidence="4 7" id="KW-0472">Membrane</keyword>
<evidence type="ECO:0000256" key="6">
    <source>
        <dbReference type="SAM" id="MobiDB-lite"/>
    </source>
</evidence>
<dbReference type="KEGG" id="spu:100891983"/>
<dbReference type="GO" id="GO:0050839">
    <property type="term" value="F:cell adhesion molecule binding"/>
    <property type="evidence" value="ECO:0000318"/>
    <property type="project" value="GO_Central"/>
</dbReference>
<dbReference type="InterPro" id="IPR013162">
    <property type="entry name" value="CD80_C2-set"/>
</dbReference>
<keyword evidence="8" id="KW-0732">Signal</keyword>
<dbReference type="InterPro" id="IPR007110">
    <property type="entry name" value="Ig-like_dom"/>
</dbReference>
<proteinExistence type="predicted"/>
<dbReference type="Proteomes" id="UP000007110">
    <property type="component" value="Unassembled WGS sequence"/>
</dbReference>
<dbReference type="InterPro" id="IPR013783">
    <property type="entry name" value="Ig-like_fold"/>
</dbReference>
<evidence type="ECO:0000256" key="3">
    <source>
        <dbReference type="ARBA" id="ARBA00022989"/>
    </source>
</evidence>
<keyword evidence="2 7" id="KW-0812">Transmembrane</keyword>
<dbReference type="InterPro" id="IPR013106">
    <property type="entry name" value="Ig_V-set"/>
</dbReference>
<dbReference type="PANTHER" id="PTHR45889:SF8">
    <property type="entry name" value="IG-LIKE DOMAIN-CONTAINING PROTEIN"/>
    <property type="match status" value="1"/>
</dbReference>
<feature type="domain" description="Ig-like" evidence="9">
    <location>
        <begin position="230"/>
        <end position="318"/>
    </location>
</feature>
<feature type="compositionally biased region" description="Pro residues" evidence="6">
    <location>
        <begin position="554"/>
        <end position="579"/>
    </location>
</feature>
<dbReference type="InterPro" id="IPR003598">
    <property type="entry name" value="Ig_sub2"/>
</dbReference>
<dbReference type="CDD" id="cd00099">
    <property type="entry name" value="IgV"/>
    <property type="match status" value="1"/>
</dbReference>
<evidence type="ECO:0000259" key="9">
    <source>
        <dbReference type="PROSITE" id="PS50835"/>
    </source>
</evidence>
<dbReference type="OrthoDB" id="10028801at2759"/>
<dbReference type="SMART" id="SM00408">
    <property type="entry name" value="IGc2"/>
    <property type="match status" value="3"/>
</dbReference>
<dbReference type="Pfam" id="PF07686">
    <property type="entry name" value="V-set"/>
    <property type="match status" value="1"/>
</dbReference>
<evidence type="ECO:0000256" key="8">
    <source>
        <dbReference type="SAM" id="SignalP"/>
    </source>
</evidence>
<evidence type="ECO:0000256" key="4">
    <source>
        <dbReference type="ARBA" id="ARBA00023136"/>
    </source>
</evidence>
<dbReference type="GO" id="GO:0005886">
    <property type="term" value="C:plasma membrane"/>
    <property type="evidence" value="ECO:0000318"/>
    <property type="project" value="GO_Central"/>
</dbReference>
<dbReference type="AlphaFoldDB" id="A0A7M7LLG6"/>
<evidence type="ECO:0000313" key="10">
    <source>
        <dbReference type="EnsemblMetazoa" id="XP_003727742"/>
    </source>
</evidence>
<evidence type="ECO:0000256" key="5">
    <source>
        <dbReference type="ARBA" id="ARBA00023157"/>
    </source>
</evidence>
<dbReference type="PROSITE" id="PS50835">
    <property type="entry name" value="IG_LIKE"/>
    <property type="match status" value="3"/>
</dbReference>
<feature type="compositionally biased region" description="Basic and acidic residues" evidence="6">
    <location>
        <begin position="643"/>
        <end position="658"/>
    </location>
</feature>
<feature type="region of interest" description="Disordered" evidence="6">
    <location>
        <begin position="454"/>
        <end position="610"/>
    </location>
</feature>
<dbReference type="Gene3D" id="2.60.40.10">
    <property type="entry name" value="Immunoglobulins"/>
    <property type="match status" value="3"/>
</dbReference>
<dbReference type="EnsemblMetazoa" id="XM_003727694">
    <property type="protein sequence ID" value="XP_003727742"/>
    <property type="gene ID" value="LOC100891983"/>
</dbReference>
<reference evidence="10" key="2">
    <citation type="submission" date="2021-01" db="UniProtKB">
        <authorList>
            <consortium name="EnsemblMetazoa"/>
        </authorList>
    </citation>
    <scope>IDENTIFICATION</scope>
</reference>
<protein>
    <recommendedName>
        <fullName evidence="9">Ig-like domain-containing protein</fullName>
    </recommendedName>
</protein>
<evidence type="ECO:0000256" key="2">
    <source>
        <dbReference type="ARBA" id="ARBA00022692"/>
    </source>
</evidence>
<keyword evidence="5" id="KW-1015">Disulfide bond</keyword>